<proteinExistence type="inferred from homology"/>
<gene>
    <name evidence="3" type="ORF">RM844_07420</name>
</gene>
<sequence length="253" mass="26287">MNAFQDKAALVTGASRGLGRAIALRLGRGGALVAVHYARDADGARRTVETIEKEGGTAFAVRAELGVPQGVSSLFTDVTKRLRERTGEPGLDILVNNAGVKVAGAPEEATAEDFDRLIAVNARAPFLATVHALTTLRDGGRVINISSGLTRLRDPASLVYAMSKGALEQLTRHLAPALGARGITINTVLPGATRTGQPFWDDPDLAAQITAMSPLRRAGEPEDVADVVAFLASEQGRWVTGSAIDASGGALAG</sequence>
<dbReference type="EMBL" id="JAVREO010000003">
    <property type="protein sequence ID" value="MDT0266124.1"/>
    <property type="molecule type" value="Genomic_DNA"/>
</dbReference>
<dbReference type="InterPro" id="IPR020904">
    <property type="entry name" value="Sc_DH/Rdtase_CS"/>
</dbReference>
<reference evidence="4" key="1">
    <citation type="submission" date="2023-07" db="EMBL/GenBank/DDBJ databases">
        <title>30 novel species of actinomycetes from the DSMZ collection.</title>
        <authorList>
            <person name="Nouioui I."/>
        </authorList>
    </citation>
    <scope>NUCLEOTIDE SEQUENCE [LARGE SCALE GENOMIC DNA]</scope>
    <source>
        <strain evidence="4">DSM 44915</strain>
    </source>
</reference>
<accession>A0ABU2JN43</accession>
<evidence type="ECO:0000313" key="3">
    <source>
        <dbReference type="EMBL" id="MDT0266124.1"/>
    </source>
</evidence>
<dbReference type="PANTHER" id="PTHR43639">
    <property type="entry name" value="OXIDOREDUCTASE, SHORT-CHAIN DEHYDROGENASE/REDUCTASE FAMILY (AFU_ORTHOLOGUE AFUA_5G02870)"/>
    <property type="match status" value="1"/>
</dbReference>
<dbReference type="Pfam" id="PF13561">
    <property type="entry name" value="adh_short_C2"/>
    <property type="match status" value="1"/>
</dbReference>
<dbReference type="PANTHER" id="PTHR43639:SF1">
    <property type="entry name" value="SHORT-CHAIN DEHYDROGENASE_REDUCTASE FAMILY PROTEIN"/>
    <property type="match status" value="1"/>
</dbReference>
<evidence type="ECO:0000256" key="2">
    <source>
        <dbReference type="ARBA" id="ARBA00023002"/>
    </source>
</evidence>
<dbReference type="PRINTS" id="PR00081">
    <property type="entry name" value="GDHRDH"/>
</dbReference>
<name>A0ABU2JN43_9ACTN</name>
<comment type="similarity">
    <text evidence="1">Belongs to the short-chain dehydrogenases/reductases (SDR) family.</text>
</comment>
<dbReference type="PROSITE" id="PS00061">
    <property type="entry name" value="ADH_SHORT"/>
    <property type="match status" value="1"/>
</dbReference>
<dbReference type="PRINTS" id="PR00080">
    <property type="entry name" value="SDRFAMILY"/>
</dbReference>
<dbReference type="InterPro" id="IPR036291">
    <property type="entry name" value="NAD(P)-bd_dom_sf"/>
</dbReference>
<keyword evidence="2" id="KW-0560">Oxidoreductase</keyword>
<dbReference type="RefSeq" id="WP_311666127.1">
    <property type="nucleotide sequence ID" value="NZ_JAVREO010000003.1"/>
</dbReference>
<dbReference type="SUPFAM" id="SSF51735">
    <property type="entry name" value="NAD(P)-binding Rossmann-fold domains"/>
    <property type="match status" value="1"/>
</dbReference>
<organism evidence="3 4">
    <name type="scientific">Streptomyces chisholmiae</name>
    <dbReference type="NCBI Taxonomy" id="3075540"/>
    <lineage>
        <taxon>Bacteria</taxon>
        <taxon>Bacillati</taxon>
        <taxon>Actinomycetota</taxon>
        <taxon>Actinomycetes</taxon>
        <taxon>Kitasatosporales</taxon>
        <taxon>Streptomycetaceae</taxon>
        <taxon>Streptomyces</taxon>
    </lineage>
</organism>
<dbReference type="Gene3D" id="3.40.50.720">
    <property type="entry name" value="NAD(P)-binding Rossmann-like Domain"/>
    <property type="match status" value="1"/>
</dbReference>
<evidence type="ECO:0000256" key="1">
    <source>
        <dbReference type="ARBA" id="ARBA00006484"/>
    </source>
</evidence>
<evidence type="ECO:0000313" key="4">
    <source>
        <dbReference type="Proteomes" id="UP001183410"/>
    </source>
</evidence>
<keyword evidence="4" id="KW-1185">Reference proteome</keyword>
<comment type="caution">
    <text evidence="3">The sequence shown here is derived from an EMBL/GenBank/DDBJ whole genome shotgun (WGS) entry which is preliminary data.</text>
</comment>
<protein>
    <submittedName>
        <fullName evidence="3">SDR family oxidoreductase</fullName>
    </submittedName>
</protein>
<dbReference type="InterPro" id="IPR002347">
    <property type="entry name" value="SDR_fam"/>
</dbReference>
<dbReference type="Proteomes" id="UP001183410">
    <property type="component" value="Unassembled WGS sequence"/>
</dbReference>